<evidence type="ECO:0000256" key="1">
    <source>
        <dbReference type="SAM" id="MobiDB-lite"/>
    </source>
</evidence>
<dbReference type="InterPro" id="IPR024222">
    <property type="entry name" value="Ten1_fungal"/>
</dbReference>
<dbReference type="OrthoDB" id="5368137at2759"/>
<dbReference type="GO" id="GO:1990879">
    <property type="term" value="C:CST complex"/>
    <property type="evidence" value="ECO:0007669"/>
    <property type="project" value="InterPro"/>
</dbReference>
<proteinExistence type="predicted"/>
<organism evidence="2 3">
    <name type="scientific">Arthrobotrys flagrans</name>
    <name type="common">Nematode-trapping fungus</name>
    <name type="synonym">Trichothecium flagrans</name>
    <dbReference type="NCBI Taxonomy" id="97331"/>
    <lineage>
        <taxon>Eukaryota</taxon>
        <taxon>Fungi</taxon>
        <taxon>Dikarya</taxon>
        <taxon>Ascomycota</taxon>
        <taxon>Pezizomycotina</taxon>
        <taxon>Orbiliomycetes</taxon>
        <taxon>Orbiliales</taxon>
        <taxon>Orbiliaceae</taxon>
        <taxon>Arthrobotrys</taxon>
    </lineage>
</organism>
<dbReference type="Pfam" id="PF12658">
    <property type="entry name" value="Ten1"/>
    <property type="match status" value="1"/>
</dbReference>
<dbReference type="GeneID" id="93591703"/>
<comment type="caution">
    <text evidence="2">The sequence shown here is derived from an EMBL/GenBank/DDBJ whole genome shotgun (WGS) entry which is preliminary data.</text>
</comment>
<protein>
    <submittedName>
        <fullName evidence="2">Uncharacterized protein</fullName>
    </submittedName>
</protein>
<accession>A0A436ZRG3</accession>
<dbReference type="Gene3D" id="2.40.50.140">
    <property type="entry name" value="Nucleic acid-binding proteins"/>
    <property type="match status" value="1"/>
</dbReference>
<dbReference type="GO" id="GO:0016233">
    <property type="term" value="P:telomere capping"/>
    <property type="evidence" value="ECO:0007669"/>
    <property type="project" value="InterPro"/>
</dbReference>
<sequence>MSTTPLPSPVHFIQNVHHLPAGCKVRVLGFIQSYDPDTGIMTLHHQPTIDVPLPRVQNGQRSRKRPGGTLRNEKVVNGVAGGSMGGRRGLPQQAISSSHKVVVVNGNTERRRMGGSSVTQGTGSSKMGNGGSSTISNGPGNGISRGVKPPAAAQPPPPTKPTPQRPSDPP</sequence>
<evidence type="ECO:0000313" key="2">
    <source>
        <dbReference type="EMBL" id="RVD81530.1"/>
    </source>
</evidence>
<gene>
    <name evidence="2" type="ORF">DFL_009392</name>
</gene>
<feature type="region of interest" description="Disordered" evidence="1">
    <location>
        <begin position="51"/>
        <end position="170"/>
    </location>
</feature>
<feature type="compositionally biased region" description="Pro residues" evidence="1">
    <location>
        <begin position="152"/>
        <end position="170"/>
    </location>
</feature>
<dbReference type="VEuPathDB" id="FungiDB:DFL_009392"/>
<feature type="compositionally biased region" description="Low complexity" evidence="1">
    <location>
        <begin position="114"/>
        <end position="125"/>
    </location>
</feature>
<name>A0A436ZRG3_ARTFL</name>
<dbReference type="GO" id="GO:0043047">
    <property type="term" value="F:single-stranded telomeric DNA binding"/>
    <property type="evidence" value="ECO:0007669"/>
    <property type="project" value="InterPro"/>
</dbReference>
<dbReference type="AlphaFoldDB" id="A0A436ZRG3"/>
<dbReference type="InterPro" id="IPR012340">
    <property type="entry name" value="NA-bd_OB-fold"/>
</dbReference>
<feature type="compositionally biased region" description="Gly residues" evidence="1">
    <location>
        <begin position="79"/>
        <end position="88"/>
    </location>
</feature>
<reference evidence="2 3" key="1">
    <citation type="submission" date="2019-01" db="EMBL/GenBank/DDBJ databases">
        <title>Intercellular communication is required for trap formation in the nematode-trapping fungus Duddingtonia flagrans.</title>
        <authorList>
            <person name="Youssar L."/>
            <person name="Wernet V."/>
            <person name="Hensel N."/>
            <person name="Hildebrandt H.-G."/>
            <person name="Fischer R."/>
        </authorList>
    </citation>
    <scope>NUCLEOTIDE SEQUENCE [LARGE SCALE GENOMIC DNA]</scope>
    <source>
        <strain evidence="2 3">CBS H-5679</strain>
    </source>
</reference>
<evidence type="ECO:0000313" key="3">
    <source>
        <dbReference type="Proteomes" id="UP000283090"/>
    </source>
</evidence>
<dbReference type="EMBL" id="SAEB01000012">
    <property type="protein sequence ID" value="RVD81530.1"/>
    <property type="molecule type" value="Genomic_DNA"/>
</dbReference>
<dbReference type="RefSeq" id="XP_067487074.1">
    <property type="nucleotide sequence ID" value="XM_067639268.1"/>
</dbReference>
<dbReference type="Proteomes" id="UP000283090">
    <property type="component" value="Unassembled WGS sequence"/>
</dbReference>
<keyword evidence="3" id="KW-1185">Reference proteome</keyword>